<dbReference type="GO" id="GO:0016020">
    <property type="term" value="C:membrane"/>
    <property type="evidence" value="ECO:0007669"/>
    <property type="project" value="UniProtKB-SubCell"/>
</dbReference>
<sequence length="310" mass="31382">MRAAYLSLTAAMVLVGLSVPISKMAVATVPPLVAADVRFALVALALSPWAIRHGRRALPATGGDWASLALLSLFGMVLFNVFLMYGLRGTSATTAGILTSTIPAVTALCAAAILRERLTLRNGAAIALAMAGIAALNLASGGHEGGGGASDTLRGNALVLGAVVSEGLYNVYARRLAGVSPLAVTFLANLMAAVLALPFAILTARGMTPEALWGALSPGTWALYAAASLGNGLVAVVLWLRGAARIPASRSGLFTGLLPVTVLVPSLFLLGERPTLAHALGLAGVLAGIAVGVMPGRNRPATAQPQEAEP</sequence>
<evidence type="ECO:0000313" key="8">
    <source>
        <dbReference type="EMBL" id="ASG21560.1"/>
    </source>
</evidence>
<proteinExistence type="inferred from homology"/>
<dbReference type="InterPro" id="IPR000620">
    <property type="entry name" value="EamA_dom"/>
</dbReference>
<feature type="transmembrane region" description="Helical" evidence="6">
    <location>
        <begin position="252"/>
        <end position="270"/>
    </location>
</feature>
<dbReference type="Proteomes" id="UP000197153">
    <property type="component" value="Chromosome 1"/>
</dbReference>
<dbReference type="AlphaFoldDB" id="A0A248JSR6"/>
<keyword evidence="4 6" id="KW-1133">Transmembrane helix</keyword>
<dbReference type="InterPro" id="IPR037185">
    <property type="entry name" value="EmrE-like"/>
</dbReference>
<dbReference type="EMBL" id="CP022110">
    <property type="protein sequence ID" value="ASG21560.1"/>
    <property type="molecule type" value="Genomic_DNA"/>
</dbReference>
<evidence type="ECO:0000256" key="6">
    <source>
        <dbReference type="SAM" id="Phobius"/>
    </source>
</evidence>
<dbReference type="Pfam" id="PF00892">
    <property type="entry name" value="EamA"/>
    <property type="match status" value="2"/>
</dbReference>
<protein>
    <submittedName>
        <fullName evidence="8">EamA family transporter</fullName>
    </submittedName>
</protein>
<dbReference type="PANTHER" id="PTHR32322:SF2">
    <property type="entry name" value="EAMA DOMAIN-CONTAINING PROTEIN"/>
    <property type="match status" value="1"/>
</dbReference>
<feature type="transmembrane region" description="Helical" evidence="6">
    <location>
        <begin position="153"/>
        <end position="172"/>
    </location>
</feature>
<dbReference type="InterPro" id="IPR050638">
    <property type="entry name" value="AA-Vitamin_Transporters"/>
</dbReference>
<feature type="transmembrane region" description="Helical" evidence="6">
    <location>
        <begin position="179"/>
        <end position="201"/>
    </location>
</feature>
<keyword evidence="5 6" id="KW-0472">Membrane</keyword>
<evidence type="ECO:0000256" key="3">
    <source>
        <dbReference type="ARBA" id="ARBA00022692"/>
    </source>
</evidence>
<feature type="transmembrane region" description="Helical" evidence="6">
    <location>
        <begin position="63"/>
        <end position="87"/>
    </location>
</feature>
<evidence type="ECO:0000256" key="5">
    <source>
        <dbReference type="ARBA" id="ARBA00023136"/>
    </source>
</evidence>
<feature type="transmembrane region" description="Helical" evidence="6">
    <location>
        <begin position="123"/>
        <end position="141"/>
    </location>
</feature>
<dbReference type="Gene3D" id="1.10.3730.20">
    <property type="match status" value="1"/>
</dbReference>
<comment type="similarity">
    <text evidence="2">Belongs to the EamA transporter family.</text>
</comment>
<dbReference type="KEGG" id="nao:Y958_12630"/>
<reference evidence="8 9" key="1">
    <citation type="submission" date="2017-06" db="EMBL/GenBank/DDBJ databases">
        <title>Complete genome sequence of Nitrospirillum amazonense strain CBAmC, an endophytic nitrogen-fixing and plant growth-promoting bacterium, isolated from sugarcane.</title>
        <authorList>
            <person name="Schwab S."/>
            <person name="dos Santos Teixeira K.R."/>
            <person name="Simoes Araujo J.L."/>
            <person name="Soares Vidal M."/>
            <person name="Borges de Freitas H.R."/>
            <person name="Rivello Crivelaro A.L."/>
            <person name="Bueno de Camargo Nunes A."/>
            <person name="dos Santos C.M."/>
            <person name="Palmeira da Silva Rosa D."/>
            <person name="da Silva Padilha D."/>
            <person name="da Silva E."/>
            <person name="Araujo Terra L."/>
            <person name="Soares Mendes V."/>
            <person name="Farinelli L."/>
            <person name="Magalhaes Cruz L."/>
            <person name="Baldani J.I."/>
        </authorList>
    </citation>
    <scope>NUCLEOTIDE SEQUENCE [LARGE SCALE GENOMIC DNA]</scope>
    <source>
        <strain evidence="8 9">CBAmC</strain>
    </source>
</reference>
<organism evidence="8 9">
    <name type="scientific">Nitrospirillum viridazoti CBAmc</name>
    <dbReference type="NCBI Taxonomy" id="1441467"/>
    <lineage>
        <taxon>Bacteria</taxon>
        <taxon>Pseudomonadati</taxon>
        <taxon>Pseudomonadota</taxon>
        <taxon>Alphaproteobacteria</taxon>
        <taxon>Rhodospirillales</taxon>
        <taxon>Azospirillaceae</taxon>
        <taxon>Nitrospirillum</taxon>
        <taxon>Nitrospirillum viridazoti</taxon>
    </lineage>
</organism>
<feature type="transmembrane region" description="Helical" evidence="6">
    <location>
        <begin position="221"/>
        <end position="240"/>
    </location>
</feature>
<name>A0A248JSR6_9PROT</name>
<evidence type="ECO:0000313" key="9">
    <source>
        <dbReference type="Proteomes" id="UP000197153"/>
    </source>
</evidence>
<evidence type="ECO:0000259" key="7">
    <source>
        <dbReference type="Pfam" id="PF00892"/>
    </source>
</evidence>
<feature type="transmembrane region" description="Helical" evidence="6">
    <location>
        <begin position="28"/>
        <end position="51"/>
    </location>
</feature>
<feature type="transmembrane region" description="Helical" evidence="6">
    <location>
        <begin position="276"/>
        <end position="294"/>
    </location>
</feature>
<dbReference type="SUPFAM" id="SSF103481">
    <property type="entry name" value="Multidrug resistance efflux transporter EmrE"/>
    <property type="match status" value="2"/>
</dbReference>
<keyword evidence="3 6" id="KW-0812">Transmembrane</keyword>
<comment type="subcellular location">
    <subcellularLocation>
        <location evidence="1">Membrane</location>
        <topology evidence="1">Multi-pass membrane protein</topology>
    </subcellularLocation>
</comment>
<evidence type="ECO:0000256" key="1">
    <source>
        <dbReference type="ARBA" id="ARBA00004141"/>
    </source>
</evidence>
<keyword evidence="9" id="KW-1185">Reference proteome</keyword>
<feature type="domain" description="EamA" evidence="7">
    <location>
        <begin position="154"/>
        <end position="291"/>
    </location>
</feature>
<dbReference type="PANTHER" id="PTHR32322">
    <property type="entry name" value="INNER MEMBRANE TRANSPORTER"/>
    <property type="match status" value="1"/>
</dbReference>
<evidence type="ECO:0000256" key="2">
    <source>
        <dbReference type="ARBA" id="ARBA00007362"/>
    </source>
</evidence>
<feature type="transmembrane region" description="Helical" evidence="6">
    <location>
        <begin position="93"/>
        <end position="114"/>
    </location>
</feature>
<accession>A0A248JSR6</accession>
<gene>
    <name evidence="8" type="ORF">Y958_12630</name>
</gene>
<evidence type="ECO:0000256" key="4">
    <source>
        <dbReference type="ARBA" id="ARBA00022989"/>
    </source>
</evidence>
<dbReference type="RefSeq" id="WP_088872252.1">
    <property type="nucleotide sequence ID" value="NZ_CP022110.1"/>
</dbReference>
<feature type="domain" description="EamA" evidence="7">
    <location>
        <begin position="4"/>
        <end position="137"/>
    </location>
</feature>